<accession>A0A1C3VWU3</accession>
<evidence type="ECO:0000259" key="4">
    <source>
        <dbReference type="PROSITE" id="PS50075"/>
    </source>
</evidence>
<feature type="domain" description="Carrier" evidence="4">
    <location>
        <begin position="536"/>
        <end position="611"/>
    </location>
</feature>
<organism evidence="5 6">
    <name type="scientific">Rhizobium lusitanum</name>
    <dbReference type="NCBI Taxonomy" id="293958"/>
    <lineage>
        <taxon>Bacteria</taxon>
        <taxon>Pseudomonadati</taxon>
        <taxon>Pseudomonadota</taxon>
        <taxon>Alphaproteobacteria</taxon>
        <taxon>Hyphomicrobiales</taxon>
        <taxon>Rhizobiaceae</taxon>
        <taxon>Rhizobium/Agrobacterium group</taxon>
        <taxon>Rhizobium</taxon>
    </lineage>
</organism>
<evidence type="ECO:0000256" key="2">
    <source>
        <dbReference type="ARBA" id="ARBA00022553"/>
    </source>
</evidence>
<dbReference type="FunFam" id="3.40.50.980:FF:000001">
    <property type="entry name" value="Non-ribosomal peptide synthetase"/>
    <property type="match status" value="1"/>
</dbReference>
<dbReference type="PRINTS" id="PR00154">
    <property type="entry name" value="AMPBINDING"/>
</dbReference>
<keyword evidence="3" id="KW-0479">Metal-binding</keyword>
<dbReference type="Proteomes" id="UP000199205">
    <property type="component" value="Unassembled WGS sequence"/>
</dbReference>
<dbReference type="PANTHER" id="PTHR45527">
    <property type="entry name" value="NONRIBOSOMAL PEPTIDE SYNTHETASE"/>
    <property type="match status" value="1"/>
</dbReference>
<dbReference type="Gene3D" id="1.10.1200.10">
    <property type="entry name" value="ACP-like"/>
    <property type="match status" value="1"/>
</dbReference>
<dbReference type="GO" id="GO:0046872">
    <property type="term" value="F:metal ion binding"/>
    <property type="evidence" value="ECO:0007669"/>
    <property type="project" value="UniProtKB-KW"/>
</dbReference>
<dbReference type="InterPro" id="IPR045851">
    <property type="entry name" value="AMP-bd_C_sf"/>
</dbReference>
<evidence type="ECO:0000313" key="6">
    <source>
        <dbReference type="Proteomes" id="UP000199205"/>
    </source>
</evidence>
<dbReference type="NCBIfam" id="TIGR01733">
    <property type="entry name" value="AA-adenyl-dom"/>
    <property type="match status" value="1"/>
</dbReference>
<dbReference type="EMBL" id="FMAF01000007">
    <property type="protein sequence ID" value="SCB32044.1"/>
    <property type="molecule type" value="Genomic_DNA"/>
</dbReference>
<keyword evidence="2" id="KW-0597">Phosphoprotein</keyword>
<protein>
    <submittedName>
        <fullName evidence="5">Amino acid adenylation domain-containing protein</fullName>
    </submittedName>
</protein>
<dbReference type="PROSITE" id="PS50075">
    <property type="entry name" value="CARRIER"/>
    <property type="match status" value="1"/>
</dbReference>
<dbReference type="InterPro" id="IPR036736">
    <property type="entry name" value="ACP-like_sf"/>
</dbReference>
<dbReference type="InterPro" id="IPR000873">
    <property type="entry name" value="AMP-dep_synth/lig_dom"/>
</dbReference>
<dbReference type="CDD" id="cd12117">
    <property type="entry name" value="A_NRPS_Srf_like"/>
    <property type="match status" value="1"/>
</dbReference>
<dbReference type="SUPFAM" id="SSF56801">
    <property type="entry name" value="Acetyl-CoA synthetase-like"/>
    <property type="match status" value="1"/>
</dbReference>
<dbReference type="Gene3D" id="3.30.300.30">
    <property type="match status" value="1"/>
</dbReference>
<name>A0A1C3VWU3_9HYPH</name>
<evidence type="ECO:0000313" key="5">
    <source>
        <dbReference type="EMBL" id="SCB32044.1"/>
    </source>
</evidence>
<dbReference type="Pfam" id="PF00501">
    <property type="entry name" value="AMP-binding"/>
    <property type="match status" value="1"/>
</dbReference>
<proteinExistence type="predicted"/>
<dbReference type="RefSeq" id="WP_037201159.1">
    <property type="nucleotide sequence ID" value="NZ_FMAF01000007.1"/>
</dbReference>
<dbReference type="InterPro" id="IPR020806">
    <property type="entry name" value="PKS_PP-bd"/>
</dbReference>
<dbReference type="GO" id="GO:0005737">
    <property type="term" value="C:cytoplasm"/>
    <property type="evidence" value="ECO:0007669"/>
    <property type="project" value="TreeGrafter"/>
</dbReference>
<dbReference type="InterPro" id="IPR020459">
    <property type="entry name" value="AMP-binding"/>
</dbReference>
<dbReference type="Pfam" id="PF00550">
    <property type="entry name" value="PP-binding"/>
    <property type="match status" value="1"/>
</dbReference>
<dbReference type="AlphaFoldDB" id="A0A1C3VWU3"/>
<dbReference type="Gene3D" id="2.30.38.10">
    <property type="entry name" value="Luciferase, Domain 3"/>
    <property type="match status" value="1"/>
</dbReference>
<dbReference type="GO" id="GO:0031177">
    <property type="term" value="F:phosphopantetheine binding"/>
    <property type="evidence" value="ECO:0007669"/>
    <property type="project" value="InterPro"/>
</dbReference>
<reference evidence="6" key="1">
    <citation type="submission" date="2016-08" db="EMBL/GenBank/DDBJ databases">
        <authorList>
            <person name="Varghese N."/>
            <person name="Submissions Spin"/>
        </authorList>
    </citation>
    <scope>NUCLEOTIDE SEQUENCE [LARGE SCALE GENOMIC DNA]</scope>
    <source>
        <strain evidence="6">P1-7</strain>
    </source>
</reference>
<dbReference type="Gene3D" id="3.40.50.980">
    <property type="match status" value="2"/>
</dbReference>
<evidence type="ECO:0000256" key="1">
    <source>
        <dbReference type="ARBA" id="ARBA00022450"/>
    </source>
</evidence>
<dbReference type="SMART" id="SM00823">
    <property type="entry name" value="PKS_PP"/>
    <property type="match status" value="1"/>
</dbReference>
<dbReference type="Pfam" id="PF13193">
    <property type="entry name" value="AMP-binding_C"/>
    <property type="match status" value="1"/>
</dbReference>
<dbReference type="PROSITE" id="PS00455">
    <property type="entry name" value="AMP_BINDING"/>
    <property type="match status" value="1"/>
</dbReference>
<dbReference type="InterPro" id="IPR010071">
    <property type="entry name" value="AA_adenyl_dom"/>
</dbReference>
<evidence type="ECO:0000256" key="3">
    <source>
        <dbReference type="ARBA" id="ARBA00022723"/>
    </source>
</evidence>
<keyword evidence="1" id="KW-0596">Phosphopantetheine</keyword>
<dbReference type="OrthoDB" id="9803968at2"/>
<dbReference type="SUPFAM" id="SSF47336">
    <property type="entry name" value="ACP-like"/>
    <property type="match status" value="1"/>
</dbReference>
<dbReference type="PANTHER" id="PTHR45527:SF1">
    <property type="entry name" value="FATTY ACID SYNTHASE"/>
    <property type="match status" value="1"/>
</dbReference>
<dbReference type="GO" id="GO:0044550">
    <property type="term" value="P:secondary metabolite biosynthetic process"/>
    <property type="evidence" value="ECO:0007669"/>
    <property type="project" value="TreeGrafter"/>
</dbReference>
<dbReference type="InterPro" id="IPR009081">
    <property type="entry name" value="PP-bd_ACP"/>
</dbReference>
<dbReference type="InterPro" id="IPR020845">
    <property type="entry name" value="AMP-binding_CS"/>
</dbReference>
<dbReference type="InterPro" id="IPR025110">
    <property type="entry name" value="AMP-bd_C"/>
</dbReference>
<dbReference type="GO" id="GO:0043041">
    <property type="term" value="P:amino acid activation for nonribosomal peptide biosynthetic process"/>
    <property type="evidence" value="ECO:0007669"/>
    <property type="project" value="TreeGrafter"/>
</dbReference>
<sequence>MIDRESLKNAVGAASMHYDRNRCLHDMVHAQAEAAPQATALVFGDTTVSYRDLDRLSDALATYLIKLGVRKADIVGLFLPRSLNAIICKLAILKAGGAYLPLDPAFPIEHLDHVIGECQPKVIFADAAHGETLGSVPSMAARVIEAGAIIAEMANRAHAPAPAVKVGGDDLAYVMYTSGSTGRPKGTMISHRSIARVVLDQTYVDFRPEDVVLHTATIAFDASTFEIWGALLNGSALAIMPDTSFSVARLCDFMRTTGVSITFLTTGLFNVFADHARGPLPKLRHVLFGGDVGSAVHARRFLERHPGCKLTNAYGPTETTVFATAFQVLPNFSDKELPIGKAIAHTGIAVLNEELREVGRGIEGQLAISGDGLAIGYFKRPELTAEKFVTIDTKNGRTRYYLTGDIAFLQADGTVAFKGRRDRQVKINGKRIELDEIEAALRRDPRLADGIVLCHEQGPNLKRIVAYLCPKEDRAGAGPDLGPSVMAALRAVLPAYMIPSAAVIVDALPLTPAGKVDRSKLTPPAIEPIATPMGAIAKSRTEELLTTLWQDALGLGAVEIDRNFFDLGGTSLQLMEIHAGLETELDHPIDVVALFRHPTIRELARHLDGKAPDPIRAAAAAQRAALQQKAISQFRRSSS</sequence>
<gene>
    <name evidence="5" type="ORF">GA0061101_1075</name>
</gene>